<evidence type="ECO:0000259" key="12">
    <source>
        <dbReference type="Pfam" id="PF01467"/>
    </source>
</evidence>
<reference evidence="13 14" key="1">
    <citation type="submission" date="2019-03" db="EMBL/GenBank/DDBJ databases">
        <title>Metabolic reconstructions from genomes of highly enriched 'Candidatus Accumulibacter' and 'Candidatus Competibacter' bioreactor populations.</title>
        <authorList>
            <person name="Annavajhala M.K."/>
            <person name="Welles L."/>
            <person name="Abbas B."/>
            <person name="Sorokin D."/>
            <person name="Park H."/>
            <person name="Van Loosdrecht M."/>
            <person name="Chandran K."/>
        </authorList>
    </citation>
    <scope>NUCLEOTIDE SEQUENCE [LARGE SCALE GENOMIC DNA]</scope>
    <source>
        <strain evidence="13 14">SBR_G</strain>
    </source>
</reference>
<comment type="similarity">
    <text evidence="3 11">Belongs to the NadD family.</text>
</comment>
<dbReference type="NCBIfam" id="TIGR00125">
    <property type="entry name" value="cyt_tran_rel"/>
    <property type="match status" value="1"/>
</dbReference>
<evidence type="ECO:0000256" key="6">
    <source>
        <dbReference type="ARBA" id="ARBA00022695"/>
    </source>
</evidence>
<dbReference type="NCBIfam" id="NF000839">
    <property type="entry name" value="PRK00071.1-1"/>
    <property type="match status" value="1"/>
</dbReference>
<accession>A0ABX1TFR5</accession>
<evidence type="ECO:0000256" key="10">
    <source>
        <dbReference type="ARBA" id="ARBA00048721"/>
    </source>
</evidence>
<feature type="domain" description="Cytidyltransferase-like" evidence="12">
    <location>
        <begin position="16"/>
        <end position="192"/>
    </location>
</feature>
<dbReference type="InterPro" id="IPR014729">
    <property type="entry name" value="Rossmann-like_a/b/a_fold"/>
</dbReference>
<sequence length="229" mass="25574">MPVAPRFPPCPHPIGVLGGTFDPIHYGHLRPALELLEALDLAEIRFVPCRIPAHRGAPQITAEQRLALVRLATAGQTGFVVDDRELRREGPSYMVDTLASLREDFEDIPLCLIVGVDAFRELHTWHRWRELSQFAHIVVMQRPGPSKSFVPVLEEFIAPRMADSAALRQRLAGGILFQPVTQLDISATYIRALLARGQSPRFLLPETALAHIHERALYRSLPTLTSVTS</sequence>
<comment type="function">
    <text evidence="1 11">Catalyzes the reversible adenylation of nicotinate mononucleotide (NaMN) to nicotinic acid adenine dinucleotide (NaAD).</text>
</comment>
<dbReference type="SUPFAM" id="SSF52374">
    <property type="entry name" value="Nucleotidylyl transferase"/>
    <property type="match status" value="1"/>
</dbReference>
<comment type="catalytic activity">
    <reaction evidence="10 11">
        <text>nicotinate beta-D-ribonucleotide + ATP + H(+) = deamido-NAD(+) + diphosphate</text>
        <dbReference type="Rhea" id="RHEA:22860"/>
        <dbReference type="ChEBI" id="CHEBI:15378"/>
        <dbReference type="ChEBI" id="CHEBI:30616"/>
        <dbReference type="ChEBI" id="CHEBI:33019"/>
        <dbReference type="ChEBI" id="CHEBI:57502"/>
        <dbReference type="ChEBI" id="CHEBI:58437"/>
        <dbReference type="EC" id="2.7.7.18"/>
    </reaction>
</comment>
<protein>
    <recommendedName>
        <fullName evidence="11">Probable nicotinate-nucleotide adenylyltransferase</fullName>
        <ecNumber evidence="11">2.7.7.18</ecNumber>
    </recommendedName>
    <alternativeName>
        <fullName evidence="11">Deamido-NAD(+) diphosphorylase</fullName>
    </alternativeName>
    <alternativeName>
        <fullName evidence="11">Deamido-NAD(+) pyrophosphorylase</fullName>
    </alternativeName>
    <alternativeName>
        <fullName evidence="11">Nicotinate mononucleotide adenylyltransferase</fullName>
        <shortName evidence="11">NaMN adenylyltransferase</shortName>
    </alternativeName>
</protein>
<keyword evidence="7 11" id="KW-0547">Nucleotide-binding</keyword>
<dbReference type="PANTHER" id="PTHR39321:SF3">
    <property type="entry name" value="PHOSPHOPANTETHEINE ADENYLYLTRANSFERASE"/>
    <property type="match status" value="1"/>
</dbReference>
<organism evidence="13 14">
    <name type="scientific">Candidatus Competibacter phosphatis</name>
    <dbReference type="NCBI Taxonomy" id="221280"/>
    <lineage>
        <taxon>Bacteria</taxon>
        <taxon>Pseudomonadati</taxon>
        <taxon>Pseudomonadota</taxon>
        <taxon>Gammaproteobacteria</taxon>
        <taxon>Candidatus Competibacteraceae</taxon>
        <taxon>Candidatus Competibacter</taxon>
    </lineage>
</organism>
<evidence type="ECO:0000256" key="7">
    <source>
        <dbReference type="ARBA" id="ARBA00022741"/>
    </source>
</evidence>
<dbReference type="NCBIfam" id="TIGR00482">
    <property type="entry name" value="nicotinate (nicotinamide) nucleotide adenylyltransferase"/>
    <property type="match status" value="1"/>
</dbReference>
<gene>
    <name evidence="11 13" type="primary">nadD</name>
    <name evidence="13" type="ORF">E4P82_02815</name>
</gene>
<evidence type="ECO:0000256" key="9">
    <source>
        <dbReference type="ARBA" id="ARBA00023027"/>
    </source>
</evidence>
<evidence type="ECO:0000256" key="5">
    <source>
        <dbReference type="ARBA" id="ARBA00022679"/>
    </source>
</evidence>
<comment type="caution">
    <text evidence="13">The sequence shown here is derived from an EMBL/GenBank/DDBJ whole genome shotgun (WGS) entry which is preliminary data.</text>
</comment>
<comment type="pathway">
    <text evidence="2 11">Cofactor biosynthesis; NAD(+) biosynthesis; deamido-NAD(+) from nicotinate D-ribonucleotide: step 1/1.</text>
</comment>
<evidence type="ECO:0000256" key="4">
    <source>
        <dbReference type="ARBA" id="ARBA00022642"/>
    </source>
</evidence>
<keyword evidence="14" id="KW-1185">Reference proteome</keyword>
<dbReference type="HAMAP" id="MF_00244">
    <property type="entry name" value="NaMN_adenylyltr"/>
    <property type="match status" value="1"/>
</dbReference>
<dbReference type="PANTHER" id="PTHR39321">
    <property type="entry name" value="NICOTINATE-NUCLEOTIDE ADENYLYLTRANSFERASE-RELATED"/>
    <property type="match status" value="1"/>
</dbReference>
<evidence type="ECO:0000313" key="14">
    <source>
        <dbReference type="Proteomes" id="UP000760480"/>
    </source>
</evidence>
<dbReference type="CDD" id="cd02165">
    <property type="entry name" value="NMNAT"/>
    <property type="match status" value="1"/>
</dbReference>
<dbReference type="RefSeq" id="WP_169247476.1">
    <property type="nucleotide sequence ID" value="NZ_SPMZ01000009.1"/>
</dbReference>
<dbReference type="InterPro" id="IPR004821">
    <property type="entry name" value="Cyt_trans-like"/>
</dbReference>
<proteinExistence type="inferred from homology"/>
<dbReference type="Gene3D" id="3.40.50.620">
    <property type="entry name" value="HUPs"/>
    <property type="match status" value="1"/>
</dbReference>
<evidence type="ECO:0000256" key="2">
    <source>
        <dbReference type="ARBA" id="ARBA00005019"/>
    </source>
</evidence>
<dbReference type="EC" id="2.7.7.18" evidence="11"/>
<keyword evidence="6 11" id="KW-0548">Nucleotidyltransferase</keyword>
<evidence type="ECO:0000256" key="11">
    <source>
        <dbReference type="HAMAP-Rule" id="MF_00244"/>
    </source>
</evidence>
<dbReference type="InterPro" id="IPR005248">
    <property type="entry name" value="NadD/NMNAT"/>
</dbReference>
<dbReference type="GO" id="GO:0004515">
    <property type="term" value="F:nicotinate-nucleotide adenylyltransferase activity"/>
    <property type="evidence" value="ECO:0007669"/>
    <property type="project" value="UniProtKB-EC"/>
</dbReference>
<keyword evidence="9 11" id="KW-0520">NAD</keyword>
<dbReference type="Pfam" id="PF01467">
    <property type="entry name" value="CTP_transf_like"/>
    <property type="match status" value="1"/>
</dbReference>
<dbReference type="NCBIfam" id="NF000840">
    <property type="entry name" value="PRK00071.1-3"/>
    <property type="match status" value="1"/>
</dbReference>
<evidence type="ECO:0000313" key="13">
    <source>
        <dbReference type="EMBL" id="NMQ18220.1"/>
    </source>
</evidence>
<keyword evidence="5 11" id="KW-0808">Transferase</keyword>
<evidence type="ECO:0000256" key="8">
    <source>
        <dbReference type="ARBA" id="ARBA00022840"/>
    </source>
</evidence>
<keyword evidence="4 11" id="KW-0662">Pyridine nucleotide biosynthesis</keyword>
<dbReference type="EMBL" id="SPMZ01000009">
    <property type="protein sequence ID" value="NMQ18220.1"/>
    <property type="molecule type" value="Genomic_DNA"/>
</dbReference>
<keyword evidence="8 11" id="KW-0067">ATP-binding</keyword>
<dbReference type="Proteomes" id="UP000760480">
    <property type="component" value="Unassembled WGS sequence"/>
</dbReference>
<name>A0ABX1TFR5_9GAMM</name>
<evidence type="ECO:0000256" key="3">
    <source>
        <dbReference type="ARBA" id="ARBA00009014"/>
    </source>
</evidence>
<evidence type="ECO:0000256" key="1">
    <source>
        <dbReference type="ARBA" id="ARBA00002324"/>
    </source>
</evidence>